<name>M1V9L1_CYAM1</name>
<keyword evidence="4" id="KW-1185">Reference proteome</keyword>
<dbReference type="InterPro" id="IPR037401">
    <property type="entry name" value="SnoaL-like"/>
</dbReference>
<organism evidence="3 4">
    <name type="scientific">Cyanidioschyzon merolae (strain NIES-3377 / 10D)</name>
    <name type="common">Unicellular red alga</name>
    <dbReference type="NCBI Taxonomy" id="280699"/>
    <lineage>
        <taxon>Eukaryota</taxon>
        <taxon>Rhodophyta</taxon>
        <taxon>Bangiophyceae</taxon>
        <taxon>Cyanidiales</taxon>
        <taxon>Cyanidiaceae</taxon>
        <taxon>Cyanidioschyzon</taxon>
    </lineage>
</organism>
<dbReference type="Proteomes" id="UP000007014">
    <property type="component" value="Chromosome 15"/>
</dbReference>
<dbReference type="OrthoDB" id="201750at2759"/>
<accession>M1V9L1</accession>
<dbReference type="RefSeq" id="XP_005537630.1">
    <property type="nucleotide sequence ID" value="XM_005537573.1"/>
</dbReference>
<dbReference type="Pfam" id="PF12680">
    <property type="entry name" value="SnoaL_2"/>
    <property type="match status" value="1"/>
</dbReference>
<proteinExistence type="predicted"/>
<evidence type="ECO:0000259" key="2">
    <source>
        <dbReference type="Pfam" id="PF12680"/>
    </source>
</evidence>
<dbReference type="KEGG" id="cme:CYME_CMO248C"/>
<dbReference type="SUPFAM" id="SSF54427">
    <property type="entry name" value="NTF2-like"/>
    <property type="match status" value="1"/>
</dbReference>
<dbReference type="CDD" id="cd00531">
    <property type="entry name" value="NTF2_like"/>
    <property type="match status" value="1"/>
</dbReference>
<dbReference type="Gramene" id="CMO248CT">
    <property type="protein sequence ID" value="CMO248CT"/>
    <property type="gene ID" value="CMO248C"/>
</dbReference>
<dbReference type="Gene3D" id="3.10.450.50">
    <property type="match status" value="1"/>
</dbReference>
<reference evidence="3 4" key="1">
    <citation type="journal article" date="2004" name="Nature">
        <title>Genome sequence of the ultrasmall unicellular red alga Cyanidioschyzon merolae 10D.</title>
        <authorList>
            <person name="Matsuzaki M."/>
            <person name="Misumi O."/>
            <person name="Shin-i T."/>
            <person name="Maruyama S."/>
            <person name="Takahara M."/>
            <person name="Miyagishima S."/>
            <person name="Mori T."/>
            <person name="Nishida K."/>
            <person name="Yagisawa F."/>
            <person name="Nishida K."/>
            <person name="Yoshida Y."/>
            <person name="Nishimura Y."/>
            <person name="Nakao S."/>
            <person name="Kobayashi T."/>
            <person name="Momoyama Y."/>
            <person name="Higashiyama T."/>
            <person name="Minoda A."/>
            <person name="Sano M."/>
            <person name="Nomoto H."/>
            <person name="Oishi K."/>
            <person name="Hayashi H."/>
            <person name="Ohta F."/>
            <person name="Nishizaka S."/>
            <person name="Haga S."/>
            <person name="Miura S."/>
            <person name="Morishita T."/>
            <person name="Kabeya Y."/>
            <person name="Terasawa K."/>
            <person name="Suzuki Y."/>
            <person name="Ishii Y."/>
            <person name="Asakawa S."/>
            <person name="Takano H."/>
            <person name="Ohta N."/>
            <person name="Kuroiwa H."/>
            <person name="Tanaka K."/>
            <person name="Shimizu N."/>
            <person name="Sugano S."/>
            <person name="Sato N."/>
            <person name="Nozaki H."/>
            <person name="Ogasawara N."/>
            <person name="Kohara Y."/>
            <person name="Kuroiwa T."/>
        </authorList>
    </citation>
    <scope>NUCLEOTIDE SEQUENCE [LARGE SCALE GENOMIC DNA]</scope>
    <source>
        <strain evidence="3 4">10D</strain>
    </source>
</reference>
<reference evidence="3 4" key="2">
    <citation type="journal article" date="2007" name="BMC Biol.">
        <title>A 100%-complete sequence reveals unusually simple genomic features in the hot-spring red alga Cyanidioschyzon merolae.</title>
        <authorList>
            <person name="Nozaki H."/>
            <person name="Takano H."/>
            <person name="Misumi O."/>
            <person name="Terasawa K."/>
            <person name="Matsuzaki M."/>
            <person name="Maruyama S."/>
            <person name="Nishida K."/>
            <person name="Yagisawa F."/>
            <person name="Yoshida Y."/>
            <person name="Fujiwara T."/>
            <person name="Takio S."/>
            <person name="Tamura K."/>
            <person name="Chung S.J."/>
            <person name="Nakamura S."/>
            <person name="Kuroiwa H."/>
            <person name="Tanaka K."/>
            <person name="Sato N."/>
            <person name="Kuroiwa T."/>
        </authorList>
    </citation>
    <scope>NUCLEOTIDE SEQUENCE [LARGE SCALE GENOMIC DNA]</scope>
    <source>
        <strain evidence="3 4">10D</strain>
    </source>
</reference>
<dbReference type="PANTHER" id="PTHR33698">
    <property type="entry name" value="NUCLEAR TRANSPORT FACTOR 2 (NTF2)-LIKE PROTEIN"/>
    <property type="match status" value="1"/>
</dbReference>
<dbReference type="OMA" id="CHLEDSA"/>
<feature type="domain" description="SnoaL-like" evidence="2">
    <location>
        <begin position="129"/>
        <end position="224"/>
    </location>
</feature>
<dbReference type="GeneID" id="16995723"/>
<dbReference type="AlphaFoldDB" id="M1V9L1"/>
<dbReference type="HOGENOM" id="CLU_1028011_0_0_1"/>
<dbReference type="STRING" id="280699.M1V9L1"/>
<gene>
    <name evidence="3" type="ORF">CYME_CMO248C</name>
</gene>
<evidence type="ECO:0000256" key="1">
    <source>
        <dbReference type="SAM" id="MobiDB-lite"/>
    </source>
</evidence>
<dbReference type="PANTHER" id="PTHR33698:SF3">
    <property type="entry name" value="OS09G0266000 PROTEIN"/>
    <property type="match status" value="1"/>
</dbReference>
<evidence type="ECO:0000313" key="4">
    <source>
        <dbReference type="Proteomes" id="UP000007014"/>
    </source>
</evidence>
<sequence>MPGAGRDASHPGTTSSASSRLSHAGCATEGSRQAPCTSSAAHRVMGDHLEAFGRRALQAFCTPAAFWTSHRSQTRRCERPRPQRCLRRCQRREQQWCRVSPGRCLRLELAQRETVEKRNESSLARVVFRYFDQWNKREIAGIIPLFAPDVFYEDALYPRALHGREALAEHLTKVARVLPPQLEFVIDDVCEDLERGKCAVRFHLEDRRTGKQVPFSRGTSFFTAKRAPDAPEGWLLTSGWDLPEPLIKAGNVLLAMAGIAARILGLFRRRT</sequence>
<protein>
    <recommendedName>
        <fullName evidence="2">SnoaL-like domain-containing protein</fullName>
    </recommendedName>
</protein>
<feature type="compositionally biased region" description="Polar residues" evidence="1">
    <location>
        <begin position="11"/>
        <end position="21"/>
    </location>
</feature>
<evidence type="ECO:0000313" key="3">
    <source>
        <dbReference type="EMBL" id="BAM81594.1"/>
    </source>
</evidence>
<feature type="region of interest" description="Disordered" evidence="1">
    <location>
        <begin position="1"/>
        <end position="33"/>
    </location>
</feature>
<dbReference type="EMBL" id="AP006497">
    <property type="protein sequence ID" value="BAM81594.1"/>
    <property type="molecule type" value="Genomic_DNA"/>
</dbReference>
<dbReference type="InterPro" id="IPR032710">
    <property type="entry name" value="NTF2-like_dom_sf"/>
</dbReference>